<dbReference type="EMBL" id="AFPZ01000005">
    <property type="protein sequence ID" value="EGQ27887.1"/>
    <property type="molecule type" value="Genomic_DNA"/>
</dbReference>
<organism evidence="1 2">
    <name type="scientific">Sporosarcina newyorkensis 2681</name>
    <dbReference type="NCBI Taxonomy" id="1027292"/>
    <lineage>
        <taxon>Bacteria</taxon>
        <taxon>Bacillati</taxon>
        <taxon>Bacillota</taxon>
        <taxon>Bacilli</taxon>
        <taxon>Bacillales</taxon>
        <taxon>Caryophanaceae</taxon>
        <taxon>Sporosarcina</taxon>
    </lineage>
</organism>
<sequence>MEAKSFDSILLFIFKKQKIISTTVYPFPKKFYMTDKEVPSVQ</sequence>
<dbReference type="AlphaFoldDB" id="F9DMS5"/>
<gene>
    <name evidence="1" type="ORF">HMPREF9372_0105</name>
</gene>
<evidence type="ECO:0000313" key="1">
    <source>
        <dbReference type="EMBL" id="EGQ27887.1"/>
    </source>
</evidence>
<name>F9DMS5_9BACL</name>
<reference evidence="1 2" key="1">
    <citation type="submission" date="2011-04" db="EMBL/GenBank/DDBJ databases">
        <authorList>
            <person name="Muzny D."/>
            <person name="Qin X."/>
            <person name="Deng J."/>
            <person name="Jiang H."/>
            <person name="Liu Y."/>
            <person name="Qu J."/>
            <person name="Song X.-Z."/>
            <person name="Zhang L."/>
            <person name="Thornton R."/>
            <person name="Coyle M."/>
            <person name="Francisco L."/>
            <person name="Jackson L."/>
            <person name="Javaid M."/>
            <person name="Korchina V."/>
            <person name="Kovar C."/>
            <person name="Mata R."/>
            <person name="Mathew T."/>
            <person name="Ngo R."/>
            <person name="Nguyen L."/>
            <person name="Nguyen N."/>
            <person name="Okwuonu G."/>
            <person name="Ongeri F."/>
            <person name="Pham C."/>
            <person name="Simmons D."/>
            <person name="Wilczek-Boney K."/>
            <person name="Hale W."/>
            <person name="Jakkamsetti A."/>
            <person name="Pham P."/>
            <person name="Ruth R."/>
            <person name="San Lucas F."/>
            <person name="Warren J."/>
            <person name="Zhang J."/>
            <person name="Zhao Z."/>
            <person name="Zhou C."/>
            <person name="Zhu D."/>
            <person name="Lee S."/>
            <person name="Bess C."/>
            <person name="Blankenburg K."/>
            <person name="Forbes L."/>
            <person name="Fu Q."/>
            <person name="Gubbala S."/>
            <person name="Hirani K."/>
            <person name="Jayaseelan J.C."/>
            <person name="Lara F."/>
            <person name="Munidasa M."/>
            <person name="Palculict T."/>
            <person name="Patil S."/>
            <person name="Pu L.-L."/>
            <person name="Saada N."/>
            <person name="Tang L."/>
            <person name="Weissenberger G."/>
            <person name="Zhu Y."/>
            <person name="Hemphill L."/>
            <person name="Shang Y."/>
            <person name="Youmans B."/>
            <person name="Ayvaz T."/>
            <person name="Ross M."/>
            <person name="Santibanez J."/>
            <person name="Aqrawi P."/>
            <person name="Gross S."/>
            <person name="Joshi V."/>
            <person name="Fowler G."/>
            <person name="Nazareth L."/>
            <person name="Reid J."/>
            <person name="Worley K."/>
            <person name="Petrosino J."/>
            <person name="Highlander S."/>
            <person name="Gibbs R."/>
        </authorList>
    </citation>
    <scope>NUCLEOTIDE SEQUENCE [LARGE SCALE GENOMIC DNA]</scope>
    <source>
        <strain evidence="1 2">2681</strain>
    </source>
</reference>
<proteinExistence type="predicted"/>
<evidence type="ECO:0000313" key="2">
    <source>
        <dbReference type="Proteomes" id="UP000005316"/>
    </source>
</evidence>
<comment type="caution">
    <text evidence="1">The sequence shown here is derived from an EMBL/GenBank/DDBJ whole genome shotgun (WGS) entry which is preliminary data.</text>
</comment>
<dbReference type="HOGENOM" id="CLU_3258050_0_0_9"/>
<protein>
    <submittedName>
        <fullName evidence="1">Uncharacterized protein</fullName>
    </submittedName>
</protein>
<accession>F9DMS5</accession>
<dbReference type="Proteomes" id="UP000005316">
    <property type="component" value="Unassembled WGS sequence"/>
</dbReference>